<comment type="caution">
    <text evidence="1">The sequence shown here is derived from an EMBL/GenBank/DDBJ whole genome shotgun (WGS) entry which is preliminary data.</text>
</comment>
<dbReference type="EMBL" id="MU277227">
    <property type="protein sequence ID" value="KAI0059320.1"/>
    <property type="molecule type" value="Genomic_DNA"/>
</dbReference>
<protein>
    <submittedName>
        <fullName evidence="1">DNA binding methylated-DNA--cysteine S-methyltransferase</fullName>
    </submittedName>
</protein>
<accession>A0ACB8ST92</accession>
<gene>
    <name evidence="1" type="ORF">BV25DRAFT_1889927</name>
</gene>
<sequence>MPAERQIVLDLATFRYNPGKVAKAVGNTSTAAVVTKGREPKDLSVCDVYYPATPSTREGYRTKAGKRVTAHQWAVYDLVRTIPAGQVATYKDVCAALGSGSPRSVGGALRNNPFAPYVPCHRIIASNLFIGGFFGEWTNLKNQPTAVDESQEVTENWHESFKGKGSGVIQREKIRMLAMEGVMFSNDGKLQGGEGFLWRAGEQ</sequence>
<name>A0ACB8ST92_9AGAM</name>
<evidence type="ECO:0000313" key="2">
    <source>
        <dbReference type="Proteomes" id="UP000814140"/>
    </source>
</evidence>
<keyword evidence="2" id="KW-1185">Reference proteome</keyword>
<organism evidence="1 2">
    <name type="scientific">Artomyces pyxidatus</name>
    <dbReference type="NCBI Taxonomy" id="48021"/>
    <lineage>
        <taxon>Eukaryota</taxon>
        <taxon>Fungi</taxon>
        <taxon>Dikarya</taxon>
        <taxon>Basidiomycota</taxon>
        <taxon>Agaricomycotina</taxon>
        <taxon>Agaricomycetes</taxon>
        <taxon>Russulales</taxon>
        <taxon>Auriscalpiaceae</taxon>
        <taxon>Artomyces</taxon>
    </lineage>
</organism>
<dbReference type="Proteomes" id="UP000814140">
    <property type="component" value="Unassembled WGS sequence"/>
</dbReference>
<evidence type="ECO:0000313" key="1">
    <source>
        <dbReference type="EMBL" id="KAI0059320.1"/>
    </source>
</evidence>
<reference evidence="1" key="2">
    <citation type="journal article" date="2022" name="New Phytol.">
        <title>Evolutionary transition to the ectomycorrhizal habit in the genomes of a hyperdiverse lineage of mushroom-forming fungi.</title>
        <authorList>
            <person name="Looney B."/>
            <person name="Miyauchi S."/>
            <person name="Morin E."/>
            <person name="Drula E."/>
            <person name="Courty P.E."/>
            <person name="Kohler A."/>
            <person name="Kuo A."/>
            <person name="LaButti K."/>
            <person name="Pangilinan J."/>
            <person name="Lipzen A."/>
            <person name="Riley R."/>
            <person name="Andreopoulos W."/>
            <person name="He G."/>
            <person name="Johnson J."/>
            <person name="Nolan M."/>
            <person name="Tritt A."/>
            <person name="Barry K.W."/>
            <person name="Grigoriev I.V."/>
            <person name="Nagy L.G."/>
            <person name="Hibbett D."/>
            <person name="Henrissat B."/>
            <person name="Matheny P.B."/>
            <person name="Labbe J."/>
            <person name="Martin F.M."/>
        </authorList>
    </citation>
    <scope>NUCLEOTIDE SEQUENCE</scope>
    <source>
        <strain evidence="1">HHB10654</strain>
    </source>
</reference>
<reference evidence="1" key="1">
    <citation type="submission" date="2021-03" db="EMBL/GenBank/DDBJ databases">
        <authorList>
            <consortium name="DOE Joint Genome Institute"/>
            <person name="Ahrendt S."/>
            <person name="Looney B.P."/>
            <person name="Miyauchi S."/>
            <person name="Morin E."/>
            <person name="Drula E."/>
            <person name="Courty P.E."/>
            <person name="Chicoki N."/>
            <person name="Fauchery L."/>
            <person name="Kohler A."/>
            <person name="Kuo A."/>
            <person name="Labutti K."/>
            <person name="Pangilinan J."/>
            <person name="Lipzen A."/>
            <person name="Riley R."/>
            <person name="Andreopoulos W."/>
            <person name="He G."/>
            <person name="Johnson J."/>
            <person name="Barry K.W."/>
            <person name="Grigoriev I.V."/>
            <person name="Nagy L."/>
            <person name="Hibbett D."/>
            <person name="Henrissat B."/>
            <person name="Matheny P.B."/>
            <person name="Labbe J."/>
            <person name="Martin F."/>
        </authorList>
    </citation>
    <scope>NUCLEOTIDE SEQUENCE</scope>
    <source>
        <strain evidence="1">HHB10654</strain>
    </source>
</reference>
<proteinExistence type="predicted"/>